<organism evidence="1 2">
    <name type="scientific">Deinococcus oregonensis</name>
    <dbReference type="NCBI Taxonomy" id="1805970"/>
    <lineage>
        <taxon>Bacteria</taxon>
        <taxon>Thermotogati</taxon>
        <taxon>Deinococcota</taxon>
        <taxon>Deinococci</taxon>
        <taxon>Deinococcales</taxon>
        <taxon>Deinococcaceae</taxon>
        <taxon>Deinococcus</taxon>
    </lineage>
</organism>
<sequence length="51" mass="5757">MSDLKKSPAIQLKLRRGLTTRSIPEQWGRVLAFAPFAREVLGFLPFIADVD</sequence>
<reference evidence="1 2" key="1">
    <citation type="submission" date="2024-09" db="EMBL/GenBank/DDBJ databases">
        <authorList>
            <person name="Sun Q."/>
            <person name="Mori K."/>
        </authorList>
    </citation>
    <scope>NUCLEOTIDE SEQUENCE [LARGE SCALE GENOMIC DNA]</scope>
    <source>
        <strain evidence="1 2">JCM 13503</strain>
    </source>
</reference>
<comment type="caution">
    <text evidence="1">The sequence shown here is derived from an EMBL/GenBank/DDBJ whole genome shotgun (WGS) entry which is preliminary data.</text>
</comment>
<proteinExistence type="predicted"/>
<dbReference type="Proteomes" id="UP001589733">
    <property type="component" value="Unassembled WGS sequence"/>
</dbReference>
<protein>
    <recommendedName>
        <fullName evidence="3">Transposase</fullName>
    </recommendedName>
</protein>
<evidence type="ECO:0008006" key="3">
    <source>
        <dbReference type="Google" id="ProtNLM"/>
    </source>
</evidence>
<gene>
    <name evidence="1" type="ORF">ACFFLM_22930</name>
</gene>
<name>A0ABV6B4X4_9DEIO</name>
<dbReference type="EMBL" id="JBHLYR010000066">
    <property type="protein sequence ID" value="MFB9994812.1"/>
    <property type="molecule type" value="Genomic_DNA"/>
</dbReference>
<evidence type="ECO:0000313" key="2">
    <source>
        <dbReference type="Proteomes" id="UP001589733"/>
    </source>
</evidence>
<dbReference type="RefSeq" id="WP_380016128.1">
    <property type="nucleotide sequence ID" value="NZ_JBHLYR010000066.1"/>
</dbReference>
<accession>A0ABV6B4X4</accession>
<keyword evidence="2" id="KW-1185">Reference proteome</keyword>
<evidence type="ECO:0000313" key="1">
    <source>
        <dbReference type="EMBL" id="MFB9994812.1"/>
    </source>
</evidence>